<comment type="caution">
    <text evidence="2">The sequence shown here is derived from an EMBL/GenBank/DDBJ whole genome shotgun (WGS) entry which is preliminary data.</text>
</comment>
<protein>
    <submittedName>
        <fullName evidence="2">N-acetylmuramoyl-L-alanine amidase</fullName>
        <ecNumber evidence="2">3.5.1.28</ecNumber>
    </submittedName>
</protein>
<gene>
    <name evidence="2" type="primary">amiD</name>
    <name evidence="2" type="ORF">HMPREF9123_2620</name>
</gene>
<evidence type="ECO:0000256" key="1">
    <source>
        <dbReference type="SAM" id="MobiDB-lite"/>
    </source>
</evidence>
<proteinExistence type="predicted"/>
<sequence>MQTVGQDPPYKVQTASTFSASPNRSNHVRGLRHTLPSGRGRLKNRFSDGLKPYRQSVFQKTQLA</sequence>
<name>F2BFW3_9NEIS</name>
<dbReference type="GO" id="GO:0008745">
    <property type="term" value="F:N-acetylmuramoyl-L-alanine amidase activity"/>
    <property type="evidence" value="ECO:0007669"/>
    <property type="project" value="UniProtKB-EC"/>
</dbReference>
<dbReference type="HOGENOM" id="CLU_2863120_0_0_4"/>
<keyword evidence="2" id="KW-0378">Hydrolase</keyword>
<evidence type="ECO:0000313" key="3">
    <source>
        <dbReference type="Proteomes" id="UP000004105"/>
    </source>
</evidence>
<dbReference type="Proteomes" id="UP000004105">
    <property type="component" value="Unassembled WGS sequence"/>
</dbReference>
<feature type="region of interest" description="Disordered" evidence="1">
    <location>
        <begin position="1"/>
        <end position="48"/>
    </location>
</feature>
<reference evidence="2 3" key="1">
    <citation type="submission" date="2011-02" db="EMBL/GenBank/DDBJ databases">
        <authorList>
            <person name="Muzny D."/>
            <person name="Qin X."/>
            <person name="Deng J."/>
            <person name="Jiang H."/>
            <person name="Liu Y."/>
            <person name="Qu J."/>
            <person name="Song X.-Z."/>
            <person name="Zhang L."/>
            <person name="Thornton R."/>
            <person name="Coyle M."/>
            <person name="Francisco L."/>
            <person name="Jackson L."/>
            <person name="Javaid M."/>
            <person name="Korchina V."/>
            <person name="Kovar C."/>
            <person name="Mata R."/>
            <person name="Mathew T."/>
            <person name="Ngo R."/>
            <person name="Nguyen L."/>
            <person name="Nguyen N."/>
            <person name="Okwuonu G."/>
            <person name="Ongeri F."/>
            <person name="Pham C."/>
            <person name="Simmons D."/>
            <person name="Wilczek-Boney K."/>
            <person name="Hale W."/>
            <person name="Jakkamsetti A."/>
            <person name="Pham P."/>
            <person name="Ruth R."/>
            <person name="San Lucas F."/>
            <person name="Warren J."/>
            <person name="Zhang J."/>
            <person name="Zhao Z."/>
            <person name="Zhou C."/>
            <person name="Zhu D."/>
            <person name="Lee S."/>
            <person name="Bess C."/>
            <person name="Blankenburg K."/>
            <person name="Forbes L."/>
            <person name="Fu Q."/>
            <person name="Gubbala S."/>
            <person name="Hirani K."/>
            <person name="Jayaseelan J.C."/>
            <person name="Lara F."/>
            <person name="Munidasa M."/>
            <person name="Palculict T."/>
            <person name="Patil S."/>
            <person name="Pu L.-L."/>
            <person name="Saada N."/>
            <person name="Tang L."/>
            <person name="Weissenberger G."/>
            <person name="Zhu Y."/>
            <person name="Hemphill L."/>
            <person name="Shang Y."/>
            <person name="Youmans B."/>
            <person name="Ayvaz T."/>
            <person name="Ross M."/>
            <person name="Santibanez J."/>
            <person name="Aqrawi P."/>
            <person name="Gross S."/>
            <person name="Joshi V."/>
            <person name="Fowler G."/>
            <person name="Nazareth L."/>
            <person name="Reid J."/>
            <person name="Worley K."/>
            <person name="Petrosino J."/>
            <person name="Highlander S."/>
            <person name="Gibbs R."/>
        </authorList>
    </citation>
    <scope>NUCLEOTIDE SEQUENCE [LARGE SCALE GENOMIC DNA]</scope>
    <source>
        <strain evidence="2 3">ATCC BAA-1200</strain>
    </source>
</reference>
<accession>F2BFW3</accession>
<organism evidence="2 3">
    <name type="scientific">Neisseria bacilliformis ATCC BAA-1200</name>
    <dbReference type="NCBI Taxonomy" id="888742"/>
    <lineage>
        <taxon>Bacteria</taxon>
        <taxon>Pseudomonadati</taxon>
        <taxon>Pseudomonadota</taxon>
        <taxon>Betaproteobacteria</taxon>
        <taxon>Neisseriales</taxon>
        <taxon>Neisseriaceae</taxon>
        <taxon>Neisseria</taxon>
    </lineage>
</organism>
<keyword evidence="3" id="KW-1185">Reference proteome</keyword>
<dbReference type="AlphaFoldDB" id="F2BFW3"/>
<dbReference type="EMBL" id="AFAY01000052">
    <property type="protein sequence ID" value="EGF07596.1"/>
    <property type="molecule type" value="Genomic_DNA"/>
</dbReference>
<dbReference type="EC" id="3.5.1.28" evidence="2"/>
<evidence type="ECO:0000313" key="2">
    <source>
        <dbReference type="EMBL" id="EGF07596.1"/>
    </source>
</evidence>
<feature type="compositionally biased region" description="Polar residues" evidence="1">
    <location>
        <begin position="13"/>
        <end position="25"/>
    </location>
</feature>